<evidence type="ECO:0000256" key="1">
    <source>
        <dbReference type="SAM" id="MobiDB-lite"/>
    </source>
</evidence>
<protein>
    <recommendedName>
        <fullName evidence="5">HEAT repeat-containing protein 1</fullName>
    </recommendedName>
</protein>
<feature type="region of interest" description="Disordered" evidence="1">
    <location>
        <begin position="739"/>
        <end position="780"/>
    </location>
</feature>
<name>A0AAV9IET0_9RHOD</name>
<comment type="caution">
    <text evidence="3">The sequence shown here is derived from an EMBL/GenBank/DDBJ whole genome shotgun (WGS) entry which is preliminary data.</text>
</comment>
<organism evidence="3 4">
    <name type="scientific">Galdieria yellowstonensis</name>
    <dbReference type="NCBI Taxonomy" id="3028027"/>
    <lineage>
        <taxon>Eukaryota</taxon>
        <taxon>Rhodophyta</taxon>
        <taxon>Bangiophyceae</taxon>
        <taxon>Galdieriales</taxon>
        <taxon>Galdieriaceae</taxon>
        <taxon>Galdieria</taxon>
    </lineage>
</organism>
<sequence>MKTSRFILALVSTVSRWNTCSATEKQKLLQFHIQSLQDEIEDLKFEEFSICLKLFSQLLHDSLPEYLNKDDLSPKGITETNRSLDSNEELLSGLVQLLGVFMKNYSCQKYLSSLESSDECFPVVAHLVLLLLKLTATNILERSLRASACSTLSRSFCPSFSLSVARCVLPGLVSKLCKLGSESFHEQHLVAIHVLECLRIFIMKCFPIKSEDAVTLAEPRWREKYTSRENFLSIFKKQNILAPENASEETRNEKNSTEVSVLLEKTVSCLHFMLNHKEGPVFHPHADIRRATAHLLQDTLLLSQVGMAKNLKIFLRSLCRLCCDLDTETRLLSIKTLEMYQERIGDVASYDLNRYREEEISDMLQRAMSCNNFDELEDDDFIIFFGVAEFLINSWNTPILLEKIEDIIHFFIRSGQKFFKDLFIRMRSEESNRIFAVLQDVADHKFEAEHFLLRRYFACIDHLGRKGALEWFFPLLLRISETQEDNYWKIIATVVSCQMFLGAMKMDPLDGSCLRYFFPELIDLINGLMQKLSIHEDTEDSSKLFKSFDSQSRIYLLLFSAERVILPNSAIFRDYLLKSLISFASLMGHPNMVIASETRRILDRIVRECGYDSVVPVFRKYLNYLIDVICENFIRDGLFYPALQVLLNTDEELTKDCVILAAKELMMLLETIPYCVILEASRLLKLVECTMKRCAPKEQVPLSKSFPYKRALREPGLYSEPSLLVEKLHCLRMSLTDQAEMNEKSSSKVESLLEEENTEERLEGPLLTSGTLSKDETTESDIPVEDSIISDLAEKTIMCCIELLPENEIREKTLCLKTIASSLDVLAINSKKLLPVIPSILNAVNKELTTWNVSVSSEHPKSSINDDGRRDSLVFICRQSEEESLSIKQYDSRHVPNIVLLDGFCEVIAQVIRYTGDFSKSTICSVALPKLVHILQLLVSKETKRFWESTLHSGYALSSFRCLELITSLEVTLVSDFIEDLVEIIVPILSLYSSRKHLMSRNNKLEQRYEEKLKILYDLSSRILTNLLSTDPSTTWYCFYRKVLLR</sequence>
<dbReference type="PANTHER" id="PTHR18460:SF3">
    <property type="entry name" value="TELO2-INTERACTING PROTEIN 1 HOMOLOG"/>
    <property type="match status" value="1"/>
</dbReference>
<dbReference type="AlphaFoldDB" id="A0AAV9IET0"/>
<feature type="chain" id="PRO_5044012685" description="HEAT repeat-containing protein 1" evidence="2">
    <location>
        <begin position="23"/>
        <end position="1046"/>
    </location>
</feature>
<dbReference type="GO" id="GO:0005737">
    <property type="term" value="C:cytoplasm"/>
    <property type="evidence" value="ECO:0007669"/>
    <property type="project" value="TreeGrafter"/>
</dbReference>
<dbReference type="PANTHER" id="PTHR18460">
    <property type="entry name" value="TEL2 INTERACTING PROTEIN 1 TTI1 FAMILY MEMBER"/>
    <property type="match status" value="1"/>
</dbReference>
<keyword evidence="2" id="KW-0732">Signal</keyword>
<reference evidence="3 4" key="1">
    <citation type="submission" date="2022-07" db="EMBL/GenBank/DDBJ databases">
        <title>Genome-wide signatures of adaptation to extreme environments.</title>
        <authorList>
            <person name="Cho C.H."/>
            <person name="Yoon H.S."/>
        </authorList>
    </citation>
    <scope>NUCLEOTIDE SEQUENCE [LARGE SCALE GENOMIC DNA]</scope>
    <source>
        <strain evidence="3 4">108.79 E11</strain>
    </source>
</reference>
<dbReference type="InterPro" id="IPR016024">
    <property type="entry name" value="ARM-type_fold"/>
</dbReference>
<dbReference type="EMBL" id="JANCYU010000035">
    <property type="protein sequence ID" value="KAK4525924.1"/>
    <property type="molecule type" value="Genomic_DNA"/>
</dbReference>
<dbReference type="SUPFAM" id="SSF48371">
    <property type="entry name" value="ARM repeat"/>
    <property type="match status" value="1"/>
</dbReference>
<keyword evidence="4" id="KW-1185">Reference proteome</keyword>
<evidence type="ECO:0000313" key="3">
    <source>
        <dbReference type="EMBL" id="KAK4525924.1"/>
    </source>
</evidence>
<accession>A0AAV9IET0</accession>
<evidence type="ECO:0000313" key="4">
    <source>
        <dbReference type="Proteomes" id="UP001300502"/>
    </source>
</evidence>
<feature type="signal peptide" evidence="2">
    <location>
        <begin position="1"/>
        <end position="22"/>
    </location>
</feature>
<proteinExistence type="predicted"/>
<gene>
    <name evidence="3" type="ORF">GAYE_SCF18G3833</name>
</gene>
<evidence type="ECO:0000256" key="2">
    <source>
        <dbReference type="SAM" id="SignalP"/>
    </source>
</evidence>
<dbReference type="InterPro" id="IPR052587">
    <property type="entry name" value="TELO2-interacting_protein_1"/>
</dbReference>
<dbReference type="Proteomes" id="UP001300502">
    <property type="component" value="Unassembled WGS sequence"/>
</dbReference>
<evidence type="ECO:0008006" key="5">
    <source>
        <dbReference type="Google" id="ProtNLM"/>
    </source>
</evidence>